<dbReference type="GO" id="GO:0005525">
    <property type="term" value="F:GTP binding"/>
    <property type="evidence" value="ECO:0007669"/>
    <property type="project" value="UniProtKB-UniRule"/>
</dbReference>
<feature type="binding site" evidence="8">
    <location>
        <begin position="412"/>
        <end position="414"/>
    </location>
    <ligand>
        <name>GTP</name>
        <dbReference type="ChEBI" id="CHEBI:37565"/>
    </ligand>
</feature>
<evidence type="ECO:0000256" key="2">
    <source>
        <dbReference type="ARBA" id="ARBA00022598"/>
    </source>
</evidence>
<feature type="binding site" evidence="8">
    <location>
        <begin position="12"/>
        <end position="18"/>
    </location>
    <ligand>
        <name>GTP</name>
        <dbReference type="ChEBI" id="CHEBI:37565"/>
    </ligand>
</feature>
<gene>
    <name evidence="8" type="primary">purA</name>
    <name evidence="11" type="ORF">CHI12_14050</name>
</gene>
<dbReference type="Gene3D" id="1.10.300.10">
    <property type="entry name" value="Adenylosuccinate Synthetase, subunit A, domain 2"/>
    <property type="match status" value="1"/>
</dbReference>
<dbReference type="PROSITE" id="PS01266">
    <property type="entry name" value="ADENYLOSUCCIN_SYN_1"/>
    <property type="match status" value="1"/>
</dbReference>
<dbReference type="Gene3D" id="3.40.440.10">
    <property type="entry name" value="Adenylosuccinate Synthetase, subunit A, domain 1"/>
    <property type="match status" value="1"/>
</dbReference>
<dbReference type="RefSeq" id="WP_095271837.1">
    <property type="nucleotide sequence ID" value="NZ_NPBH01000065.1"/>
</dbReference>
<comment type="cofactor">
    <cofactor evidence="8">
        <name>Mg(2+)</name>
        <dbReference type="ChEBI" id="CHEBI:18420"/>
    </cofactor>
    <text evidence="8">Binds 1 Mg(2+) ion per subunit.</text>
</comment>
<keyword evidence="2 8" id="KW-0436">Ligase</keyword>
<evidence type="ECO:0000256" key="5">
    <source>
        <dbReference type="ARBA" id="ARBA00022755"/>
    </source>
</evidence>
<dbReference type="SUPFAM" id="SSF52540">
    <property type="entry name" value="P-loop containing nucleoside triphosphate hydrolases"/>
    <property type="match status" value="1"/>
</dbReference>
<dbReference type="PANTHER" id="PTHR11846:SF0">
    <property type="entry name" value="ADENYLOSUCCINATE SYNTHETASE"/>
    <property type="match status" value="1"/>
</dbReference>
<dbReference type="InterPro" id="IPR042109">
    <property type="entry name" value="Adenylosuccinate_synth_dom1"/>
</dbReference>
<dbReference type="InterPro" id="IPR033128">
    <property type="entry name" value="Adenylosuccin_syn_Lys_AS"/>
</dbReference>
<proteinExistence type="inferred from homology"/>
<sequence>MSSVVVVGTQWGDEGKGKITDFLSQNAEVVARYQGGNNAGHTIKFDNVTYKLHLIPSGIFFPEKKCVLGNGMVIDPKALLEELEYLHERNVSTDNLVISNRAHVILPYHLKLDELQEEAKGVNKIGTTKKGIGPAYMDKAARMGIRIADLLDKDAFREKLEQNLEEKNRLFEKVYESKVFTVEEILDEYFEYGQQIAKYVTDTSVELNNALDQGRRVLFEGAQGVMLDIDQGTYPFVTSSNPIAGGVTIGSGVGPTKINHVVGVSKAYTTRVGDGPFPTELHDEIGDQIREVGREYGTTTGRPRRVGWFDSVVVRHAQRVSGITDLSLNSIDVLTGIETLKICVAYRYNGEIMEHFPASLKELAQCEPVYEEMPGWTEDITGVRNLSELPANARHYLERISQLTGIPLSIFSVGPDRTQTNEVRSVYSQ</sequence>
<evidence type="ECO:0000256" key="7">
    <source>
        <dbReference type="ARBA" id="ARBA00023134"/>
    </source>
</evidence>
<dbReference type="FunFam" id="1.10.300.10:FF:000001">
    <property type="entry name" value="Adenylosuccinate synthetase"/>
    <property type="match status" value="1"/>
</dbReference>
<dbReference type="InterPro" id="IPR001114">
    <property type="entry name" value="Adenylosuccinate_synthetase"/>
</dbReference>
<dbReference type="FunFam" id="3.90.170.10:FF:000001">
    <property type="entry name" value="Adenylosuccinate synthetase"/>
    <property type="match status" value="1"/>
</dbReference>
<feature type="active site" evidence="9">
    <location>
        <position position="139"/>
    </location>
</feature>
<dbReference type="EMBL" id="NPBH01000065">
    <property type="protein sequence ID" value="PAE06879.1"/>
    <property type="molecule type" value="Genomic_DNA"/>
</dbReference>
<comment type="caution">
    <text evidence="11">The sequence shown here is derived from an EMBL/GenBank/DDBJ whole genome shotgun (WGS) entry which is preliminary data.</text>
</comment>
<comment type="function">
    <text evidence="8">Plays an important role in the de novo pathway of purine nucleotide biosynthesis. Catalyzes the first committed step in the biosynthesis of AMP from IMP.</text>
</comment>
<dbReference type="Pfam" id="PF00709">
    <property type="entry name" value="Adenylsucc_synt"/>
    <property type="match status" value="1"/>
</dbReference>
<feature type="binding site" evidence="8">
    <location>
        <begin position="298"/>
        <end position="304"/>
    </location>
    <ligand>
        <name>substrate</name>
    </ligand>
</feature>
<organism evidence="11 12">
    <name type="scientific">Terribacillus saccharophilus</name>
    <dbReference type="NCBI Taxonomy" id="361277"/>
    <lineage>
        <taxon>Bacteria</taxon>
        <taxon>Bacillati</taxon>
        <taxon>Bacillota</taxon>
        <taxon>Bacilli</taxon>
        <taxon>Bacillales</taxon>
        <taxon>Bacillaceae</taxon>
        <taxon>Terribacillus</taxon>
    </lineage>
</organism>
<dbReference type="EC" id="6.3.4.4" evidence="8 10"/>
<dbReference type="GO" id="GO:0046040">
    <property type="term" value="P:IMP metabolic process"/>
    <property type="evidence" value="ECO:0007669"/>
    <property type="project" value="TreeGrafter"/>
</dbReference>
<feature type="binding site" description="in other chain" evidence="8">
    <location>
        <position position="302"/>
    </location>
    <ligand>
        <name>IMP</name>
        <dbReference type="ChEBI" id="CHEBI:58053"/>
        <note>ligand shared between dimeric partners</note>
    </ligand>
</feature>
<evidence type="ECO:0000313" key="12">
    <source>
        <dbReference type="Proteomes" id="UP000216475"/>
    </source>
</evidence>
<comment type="similarity">
    <text evidence="8 10">Belongs to the adenylosuccinate synthetase family.</text>
</comment>
<dbReference type="GO" id="GO:0005737">
    <property type="term" value="C:cytoplasm"/>
    <property type="evidence" value="ECO:0007669"/>
    <property type="project" value="UniProtKB-SubCell"/>
</dbReference>
<feature type="binding site" description="in other chain" evidence="8">
    <location>
        <position position="238"/>
    </location>
    <ligand>
        <name>IMP</name>
        <dbReference type="ChEBI" id="CHEBI:58053"/>
        <note>ligand shared between dimeric partners</note>
    </ligand>
</feature>
<evidence type="ECO:0000256" key="10">
    <source>
        <dbReference type="RuleBase" id="RU000520"/>
    </source>
</evidence>
<dbReference type="PROSITE" id="PS00513">
    <property type="entry name" value="ADENYLOSUCCIN_SYN_2"/>
    <property type="match status" value="1"/>
</dbReference>
<evidence type="ECO:0000256" key="1">
    <source>
        <dbReference type="ARBA" id="ARBA00011738"/>
    </source>
</evidence>
<feature type="binding site" evidence="8">
    <location>
        <begin position="40"/>
        <end position="42"/>
    </location>
    <ligand>
        <name>GTP</name>
        <dbReference type="ChEBI" id="CHEBI:37565"/>
    </ligand>
</feature>
<feature type="binding site" description="in other chain" evidence="8">
    <location>
        <position position="223"/>
    </location>
    <ligand>
        <name>IMP</name>
        <dbReference type="ChEBI" id="CHEBI:58053"/>
        <note>ligand shared between dimeric partners</note>
    </ligand>
</feature>
<keyword evidence="6 8" id="KW-0460">Magnesium</keyword>
<feature type="binding site" description="in other chain" evidence="8">
    <location>
        <begin position="38"/>
        <end position="41"/>
    </location>
    <ligand>
        <name>IMP</name>
        <dbReference type="ChEBI" id="CHEBI:58053"/>
        <note>ligand shared between dimeric partners</note>
    </ligand>
</feature>
<feature type="active site" description="Proton donor" evidence="8">
    <location>
        <position position="41"/>
    </location>
</feature>
<feature type="binding site" evidence="8">
    <location>
        <begin position="330"/>
        <end position="332"/>
    </location>
    <ligand>
        <name>GTP</name>
        <dbReference type="ChEBI" id="CHEBI:37565"/>
    </ligand>
</feature>
<evidence type="ECO:0000313" key="11">
    <source>
        <dbReference type="EMBL" id="PAE06879.1"/>
    </source>
</evidence>
<dbReference type="UniPathway" id="UPA00075">
    <property type="reaction ID" value="UER00335"/>
</dbReference>
<dbReference type="NCBIfam" id="NF002223">
    <property type="entry name" value="PRK01117.1"/>
    <property type="match status" value="1"/>
</dbReference>
<dbReference type="Gene3D" id="3.90.170.10">
    <property type="entry name" value="Adenylosuccinate Synthetase, subunit A, domain 3"/>
    <property type="match status" value="1"/>
</dbReference>
<keyword evidence="3 8" id="KW-0479">Metal-binding</keyword>
<dbReference type="GO" id="GO:0004019">
    <property type="term" value="F:adenylosuccinate synthase activity"/>
    <property type="evidence" value="ECO:0007669"/>
    <property type="project" value="UniProtKB-UniRule"/>
</dbReference>
<dbReference type="InterPro" id="IPR042111">
    <property type="entry name" value="Adenylosuccinate_synth_dom3"/>
</dbReference>
<evidence type="ECO:0000256" key="4">
    <source>
        <dbReference type="ARBA" id="ARBA00022741"/>
    </source>
</evidence>
<name>A0A268HAI5_9BACI</name>
<dbReference type="CDD" id="cd03108">
    <property type="entry name" value="AdSS"/>
    <property type="match status" value="1"/>
</dbReference>
<reference evidence="11 12" key="1">
    <citation type="submission" date="2017-07" db="EMBL/GenBank/DDBJ databases">
        <title>Isolation and whole genome analysis of endospore-forming bacteria from heroin.</title>
        <authorList>
            <person name="Kalinowski J."/>
            <person name="Ahrens B."/>
            <person name="Al-Dilaimi A."/>
            <person name="Winkler A."/>
            <person name="Wibberg D."/>
            <person name="Schleenbecker U."/>
            <person name="Ruckert C."/>
            <person name="Wolfel R."/>
            <person name="Grass G."/>
        </authorList>
    </citation>
    <scope>NUCLEOTIDE SEQUENCE [LARGE SCALE GENOMIC DNA]</scope>
    <source>
        <strain evidence="11 12">7509</strain>
    </source>
</reference>
<feature type="binding site" description="in other chain" evidence="8">
    <location>
        <position position="128"/>
    </location>
    <ligand>
        <name>IMP</name>
        <dbReference type="ChEBI" id="CHEBI:58053"/>
        <note>ligand shared between dimeric partners</note>
    </ligand>
</feature>
<keyword evidence="5 8" id="KW-0658">Purine biosynthesis</keyword>
<feature type="active site" description="Proton acceptor" evidence="8">
    <location>
        <position position="13"/>
    </location>
</feature>
<evidence type="ECO:0000256" key="8">
    <source>
        <dbReference type="HAMAP-Rule" id="MF_00011"/>
    </source>
</evidence>
<dbReference type="InterPro" id="IPR018220">
    <property type="entry name" value="Adenylosuccin_syn_GTP-bd"/>
</dbReference>
<feature type="binding site" evidence="8">
    <location>
        <position position="40"/>
    </location>
    <ligand>
        <name>Mg(2+)</name>
        <dbReference type="ChEBI" id="CHEBI:18420"/>
    </ligand>
</feature>
<feature type="binding site" evidence="8">
    <location>
        <position position="13"/>
    </location>
    <ligand>
        <name>Mg(2+)</name>
        <dbReference type="ChEBI" id="CHEBI:18420"/>
    </ligand>
</feature>
<comment type="pathway">
    <text evidence="8 10">Purine metabolism; AMP biosynthesis via de novo pathway; AMP from IMP: step 1/2.</text>
</comment>
<accession>A0A268HAI5</accession>
<dbReference type="PANTHER" id="PTHR11846">
    <property type="entry name" value="ADENYLOSUCCINATE SYNTHETASE"/>
    <property type="match status" value="1"/>
</dbReference>
<evidence type="ECO:0000256" key="3">
    <source>
        <dbReference type="ARBA" id="ARBA00022723"/>
    </source>
</evidence>
<dbReference type="NCBIfam" id="TIGR00184">
    <property type="entry name" value="purA"/>
    <property type="match status" value="1"/>
</dbReference>
<keyword evidence="8" id="KW-0963">Cytoplasm</keyword>
<comment type="subcellular location">
    <subcellularLocation>
        <location evidence="8">Cytoplasm</location>
    </subcellularLocation>
</comment>
<dbReference type="GO" id="GO:0000287">
    <property type="term" value="F:magnesium ion binding"/>
    <property type="evidence" value="ECO:0007669"/>
    <property type="project" value="UniProtKB-UniRule"/>
</dbReference>
<dbReference type="HAMAP" id="MF_00011">
    <property type="entry name" value="Adenylosucc_synth"/>
    <property type="match status" value="1"/>
</dbReference>
<dbReference type="InterPro" id="IPR042110">
    <property type="entry name" value="Adenylosuccinate_synth_dom2"/>
</dbReference>
<protein>
    <recommendedName>
        <fullName evidence="8 10">Adenylosuccinate synthetase</fullName>
        <shortName evidence="8">AMPSase</shortName>
        <shortName evidence="8">AdSS</shortName>
        <ecNumber evidence="8 10">6.3.4.4</ecNumber>
    </recommendedName>
    <alternativeName>
        <fullName evidence="8">IMP--aspartate ligase</fullName>
    </alternativeName>
</protein>
<dbReference type="SMART" id="SM00788">
    <property type="entry name" value="Adenylsucc_synt"/>
    <property type="match status" value="1"/>
</dbReference>
<comment type="subunit">
    <text evidence="1 8">Homodimer.</text>
</comment>
<feature type="binding site" evidence="8">
    <location>
        <position position="304"/>
    </location>
    <ligand>
        <name>GTP</name>
        <dbReference type="ChEBI" id="CHEBI:37565"/>
    </ligand>
</feature>
<evidence type="ECO:0000256" key="6">
    <source>
        <dbReference type="ARBA" id="ARBA00022842"/>
    </source>
</evidence>
<dbReference type="AlphaFoldDB" id="A0A268HAI5"/>
<feature type="binding site" description="in other chain" evidence="8">
    <location>
        <begin position="13"/>
        <end position="16"/>
    </location>
    <ligand>
        <name>IMP</name>
        <dbReference type="ChEBI" id="CHEBI:58053"/>
        <note>ligand shared between dimeric partners</note>
    </ligand>
</feature>
<comment type="catalytic activity">
    <reaction evidence="8 10">
        <text>IMP + L-aspartate + GTP = N(6)-(1,2-dicarboxyethyl)-AMP + GDP + phosphate + 2 H(+)</text>
        <dbReference type="Rhea" id="RHEA:15753"/>
        <dbReference type="ChEBI" id="CHEBI:15378"/>
        <dbReference type="ChEBI" id="CHEBI:29991"/>
        <dbReference type="ChEBI" id="CHEBI:37565"/>
        <dbReference type="ChEBI" id="CHEBI:43474"/>
        <dbReference type="ChEBI" id="CHEBI:57567"/>
        <dbReference type="ChEBI" id="CHEBI:58053"/>
        <dbReference type="ChEBI" id="CHEBI:58189"/>
        <dbReference type="EC" id="6.3.4.4"/>
    </reaction>
</comment>
<feature type="binding site" evidence="8">
    <location>
        <position position="142"/>
    </location>
    <ligand>
        <name>IMP</name>
        <dbReference type="ChEBI" id="CHEBI:58053"/>
        <note>ligand shared between dimeric partners</note>
    </ligand>
</feature>
<keyword evidence="7 8" id="KW-0342">GTP-binding</keyword>
<dbReference type="Proteomes" id="UP000216475">
    <property type="component" value="Unassembled WGS sequence"/>
</dbReference>
<dbReference type="InterPro" id="IPR027417">
    <property type="entry name" value="P-loop_NTPase"/>
</dbReference>
<evidence type="ECO:0000256" key="9">
    <source>
        <dbReference type="PROSITE-ProRule" id="PRU10134"/>
    </source>
</evidence>
<keyword evidence="4 8" id="KW-0547">Nucleotide-binding</keyword>
<dbReference type="GO" id="GO:0044208">
    <property type="term" value="P:'de novo' AMP biosynthetic process"/>
    <property type="evidence" value="ECO:0007669"/>
    <property type="project" value="UniProtKB-UniRule"/>
</dbReference>